<dbReference type="GO" id="GO:0005886">
    <property type="term" value="C:plasma membrane"/>
    <property type="evidence" value="ECO:0007669"/>
    <property type="project" value="UniProtKB-SubCell"/>
</dbReference>
<reference evidence="10 11" key="1">
    <citation type="submission" date="2019-02" db="EMBL/GenBank/DDBJ databases">
        <title>Deep-cultivation of Planctomycetes and their phenomic and genomic characterization uncovers novel biology.</title>
        <authorList>
            <person name="Wiegand S."/>
            <person name="Jogler M."/>
            <person name="Boedeker C."/>
            <person name="Pinto D."/>
            <person name="Vollmers J."/>
            <person name="Rivas-Marin E."/>
            <person name="Kohn T."/>
            <person name="Peeters S.H."/>
            <person name="Heuer A."/>
            <person name="Rast P."/>
            <person name="Oberbeckmann S."/>
            <person name="Bunk B."/>
            <person name="Jeske O."/>
            <person name="Meyerdierks A."/>
            <person name="Storesund J.E."/>
            <person name="Kallscheuer N."/>
            <person name="Luecker S."/>
            <person name="Lage O.M."/>
            <person name="Pohl T."/>
            <person name="Merkel B.J."/>
            <person name="Hornburger P."/>
            <person name="Mueller R.-W."/>
            <person name="Bruemmer F."/>
            <person name="Labrenz M."/>
            <person name="Spormann A.M."/>
            <person name="Op den Camp H."/>
            <person name="Overmann J."/>
            <person name="Amann R."/>
            <person name="Jetten M.S.M."/>
            <person name="Mascher T."/>
            <person name="Medema M.H."/>
            <person name="Devos D.P."/>
            <person name="Kaster A.-K."/>
            <person name="Ovreas L."/>
            <person name="Rohde M."/>
            <person name="Galperin M.Y."/>
            <person name="Jogler C."/>
        </authorList>
    </citation>
    <scope>NUCLEOTIDE SEQUENCE [LARGE SCALE GENOMIC DNA]</scope>
    <source>
        <strain evidence="10 11">Pan181</strain>
    </source>
</reference>
<evidence type="ECO:0000256" key="2">
    <source>
        <dbReference type="ARBA" id="ARBA00022448"/>
    </source>
</evidence>
<feature type="domain" description="ABC3 transporter permease C-terminal" evidence="8">
    <location>
        <begin position="289"/>
        <end position="398"/>
    </location>
</feature>
<evidence type="ECO:0000256" key="4">
    <source>
        <dbReference type="ARBA" id="ARBA00022692"/>
    </source>
</evidence>
<dbReference type="InterPro" id="IPR025857">
    <property type="entry name" value="MacB_PCD"/>
</dbReference>
<comment type="subcellular location">
    <subcellularLocation>
        <location evidence="1">Cell membrane</location>
        <topology evidence="1">Multi-pass membrane protein</topology>
    </subcellularLocation>
</comment>
<feature type="transmembrane region" description="Helical" evidence="7">
    <location>
        <begin position="372"/>
        <end position="394"/>
    </location>
</feature>
<organism evidence="10 11">
    <name type="scientific">Aeoliella mucimassa</name>
    <dbReference type="NCBI Taxonomy" id="2527972"/>
    <lineage>
        <taxon>Bacteria</taxon>
        <taxon>Pseudomonadati</taxon>
        <taxon>Planctomycetota</taxon>
        <taxon>Planctomycetia</taxon>
        <taxon>Pirellulales</taxon>
        <taxon>Lacipirellulaceae</taxon>
        <taxon>Aeoliella</taxon>
    </lineage>
</organism>
<keyword evidence="4 7" id="KW-0812">Transmembrane</keyword>
<evidence type="ECO:0000256" key="6">
    <source>
        <dbReference type="ARBA" id="ARBA00023136"/>
    </source>
</evidence>
<accession>A0A518AVZ9</accession>
<feature type="transmembrane region" description="Helical" evidence="7">
    <location>
        <begin position="338"/>
        <end position="360"/>
    </location>
</feature>
<proteinExistence type="predicted"/>
<evidence type="ECO:0000256" key="7">
    <source>
        <dbReference type="SAM" id="Phobius"/>
    </source>
</evidence>
<feature type="transmembrane region" description="Helical" evidence="7">
    <location>
        <begin position="287"/>
        <end position="308"/>
    </location>
</feature>
<dbReference type="RefSeq" id="WP_145251418.1">
    <property type="nucleotide sequence ID" value="NZ_CP036278.1"/>
</dbReference>
<name>A0A518AVZ9_9BACT</name>
<evidence type="ECO:0000313" key="11">
    <source>
        <dbReference type="Proteomes" id="UP000315750"/>
    </source>
</evidence>
<dbReference type="Pfam" id="PF12704">
    <property type="entry name" value="MacB_PCD"/>
    <property type="match status" value="1"/>
</dbReference>
<dbReference type="InterPro" id="IPR051125">
    <property type="entry name" value="ABC-4/HrtB_transporter"/>
</dbReference>
<feature type="domain" description="MacB-like periplasmic core" evidence="9">
    <location>
        <begin position="17"/>
        <end position="258"/>
    </location>
</feature>
<dbReference type="EMBL" id="CP036278">
    <property type="protein sequence ID" value="QDU58890.1"/>
    <property type="molecule type" value="Genomic_DNA"/>
</dbReference>
<feature type="transmembrane region" description="Helical" evidence="7">
    <location>
        <begin position="314"/>
        <end position="331"/>
    </location>
</feature>
<dbReference type="PANTHER" id="PTHR43738">
    <property type="entry name" value="ABC TRANSPORTER, MEMBRANE PROTEIN"/>
    <property type="match status" value="1"/>
</dbReference>
<evidence type="ECO:0000256" key="3">
    <source>
        <dbReference type="ARBA" id="ARBA00022475"/>
    </source>
</evidence>
<keyword evidence="5 7" id="KW-1133">Transmembrane helix</keyword>
<dbReference type="PANTHER" id="PTHR43738:SF1">
    <property type="entry name" value="HEMIN TRANSPORT SYSTEM PERMEASE PROTEIN HRTB-RELATED"/>
    <property type="match status" value="1"/>
</dbReference>
<feature type="transmembrane region" description="Helical" evidence="7">
    <location>
        <begin position="20"/>
        <end position="40"/>
    </location>
</feature>
<evidence type="ECO:0000259" key="9">
    <source>
        <dbReference type="Pfam" id="PF12704"/>
    </source>
</evidence>
<evidence type="ECO:0000313" key="10">
    <source>
        <dbReference type="EMBL" id="QDU58890.1"/>
    </source>
</evidence>
<evidence type="ECO:0000256" key="1">
    <source>
        <dbReference type="ARBA" id="ARBA00004651"/>
    </source>
</evidence>
<dbReference type="OrthoDB" id="7298150at2"/>
<dbReference type="Proteomes" id="UP000315750">
    <property type="component" value="Chromosome"/>
</dbReference>
<dbReference type="Pfam" id="PF02687">
    <property type="entry name" value="FtsX"/>
    <property type="match status" value="1"/>
</dbReference>
<dbReference type="KEGG" id="amuc:Pan181_51300"/>
<keyword evidence="6 7" id="KW-0472">Membrane</keyword>
<evidence type="ECO:0000256" key="5">
    <source>
        <dbReference type="ARBA" id="ARBA00022989"/>
    </source>
</evidence>
<keyword evidence="11" id="KW-1185">Reference proteome</keyword>
<gene>
    <name evidence="10" type="ORF">Pan181_51300</name>
</gene>
<keyword evidence="2" id="KW-0813">Transport</keyword>
<dbReference type="AlphaFoldDB" id="A0A518AVZ9"/>
<sequence>MNLALKDIRNNLGRFSLTTVGIGMLLMIVMGMAGIYRGLLEDATLLIHRIDADLWVVQQDTRGPFAEISRVPTSLVHRAAAVPGVESAREFVFHTIQRRRQGKLLRISLLGLSWPEDNGDWIPLVAGRHLQQNHYEMIADVSLGLDLDDQIQLGKNDYRIVGLTKGMVSTGGDGMAFTTVQDSQAIQFDTPAEAIRLERAARDNRGQTSEAFLKQPQLTEQLSLPASELPGMPGPSLSAVIVKLKPQADSAQVAQLIDSWDDVSVYTTDGQEDLLVKGIVDKARRQLLMFRVLLTVIAAIIMALILYTLTLDKIYSIALLKLIGAPNYVILGLILQQALLLGVLGYAIAYAAGTWLFPSFPRRVVLTDGDLLQLGVVVLVISVLSSLLGIWKALKVQPNSVLMG</sequence>
<keyword evidence="3" id="KW-1003">Cell membrane</keyword>
<protein>
    <submittedName>
        <fullName evidence="10">FtsX-like permease family protein</fullName>
    </submittedName>
</protein>
<evidence type="ECO:0000259" key="8">
    <source>
        <dbReference type="Pfam" id="PF02687"/>
    </source>
</evidence>
<dbReference type="InterPro" id="IPR003838">
    <property type="entry name" value="ABC3_permease_C"/>
</dbReference>